<proteinExistence type="predicted"/>
<dbReference type="EMBL" id="JAUHTQ010000024">
    <property type="protein sequence ID" value="MDN4495551.1"/>
    <property type="molecule type" value="Genomic_DNA"/>
</dbReference>
<accession>A0ABT8GX83</accession>
<gene>
    <name evidence="1" type="ORF">QYB95_18575</name>
</gene>
<dbReference type="Pfam" id="PF10787">
    <property type="entry name" value="YfmQ"/>
    <property type="match status" value="1"/>
</dbReference>
<evidence type="ECO:0000313" key="1">
    <source>
        <dbReference type="EMBL" id="MDN4495551.1"/>
    </source>
</evidence>
<protein>
    <submittedName>
        <fullName evidence="1">YfmQ family protein</fullName>
    </submittedName>
</protein>
<organism evidence="1 2">
    <name type="scientific">Ureibacillus aquaedulcis</name>
    <dbReference type="NCBI Taxonomy" id="3058421"/>
    <lineage>
        <taxon>Bacteria</taxon>
        <taxon>Bacillati</taxon>
        <taxon>Bacillota</taxon>
        <taxon>Bacilli</taxon>
        <taxon>Bacillales</taxon>
        <taxon>Caryophanaceae</taxon>
        <taxon>Ureibacillus</taxon>
    </lineage>
</organism>
<keyword evidence="2" id="KW-1185">Reference proteome</keyword>
<reference evidence="1" key="1">
    <citation type="submission" date="2023-07" db="EMBL/GenBank/DDBJ databases">
        <title>Ureibacillus sp. isolated from freshwater well.</title>
        <authorList>
            <person name="Kirdat K."/>
            <person name="Bhatt A."/>
            <person name="Teware R."/>
            <person name="Bhavsar Y."/>
            <person name="Yadav A."/>
        </authorList>
    </citation>
    <scope>NUCLEOTIDE SEQUENCE</scope>
    <source>
        <strain evidence="1">BA0131</strain>
    </source>
</reference>
<name>A0ABT8GX83_9BACL</name>
<dbReference type="RefSeq" id="WP_301139859.1">
    <property type="nucleotide sequence ID" value="NZ_JAUHTQ010000024.1"/>
</dbReference>
<sequence>MTWTAFLVIMAGILFKMLTSPPSALVEWVLSKFALHPKLDPNEVIITFNGVSLDGEDKSEFIDFFNDAVFLERNHIYPGNEEKFLHPETNIIPFVINVIRRNKEVNFFVYCEDDNIFVVKQKKKKITSYSLKSESLKVFTI</sequence>
<dbReference type="Proteomes" id="UP001172743">
    <property type="component" value="Unassembled WGS sequence"/>
</dbReference>
<dbReference type="InterPro" id="IPR019723">
    <property type="entry name" value="Uncharacterised_YfmQ"/>
</dbReference>
<comment type="caution">
    <text evidence="1">The sequence shown here is derived from an EMBL/GenBank/DDBJ whole genome shotgun (WGS) entry which is preliminary data.</text>
</comment>
<evidence type="ECO:0000313" key="2">
    <source>
        <dbReference type="Proteomes" id="UP001172743"/>
    </source>
</evidence>